<dbReference type="GO" id="GO:0003677">
    <property type="term" value="F:DNA binding"/>
    <property type="evidence" value="ECO:0007669"/>
    <property type="project" value="UniProtKB-KW"/>
</dbReference>
<evidence type="ECO:0000256" key="5">
    <source>
        <dbReference type="ARBA" id="ARBA00023015"/>
    </source>
</evidence>
<dbReference type="PIRSF" id="PIRSF000774">
    <property type="entry name" value="RpoN"/>
    <property type="match status" value="1"/>
</dbReference>
<feature type="domain" description="RNA polymerase sigma factor 54 core-binding" evidence="10">
    <location>
        <begin position="100"/>
        <end position="289"/>
    </location>
</feature>
<keyword evidence="5" id="KW-0805">Transcription regulation</keyword>
<dbReference type="eggNOG" id="COG1508">
    <property type="taxonomic scope" value="Bacteria"/>
</dbReference>
<accession>D3PD41</accession>
<dbReference type="GO" id="GO:0006352">
    <property type="term" value="P:DNA-templated transcription initiation"/>
    <property type="evidence" value="ECO:0007669"/>
    <property type="project" value="InterPro"/>
</dbReference>
<dbReference type="AlphaFoldDB" id="D3PD41"/>
<evidence type="ECO:0000259" key="9">
    <source>
        <dbReference type="Pfam" id="PF04552"/>
    </source>
</evidence>
<dbReference type="Proteomes" id="UP000001520">
    <property type="component" value="Chromosome"/>
</dbReference>
<reference evidence="11 12" key="1">
    <citation type="journal article" date="2010" name="DNA Res.">
        <title>Bacterial lifestyle in a deep-sea hydrothermal vent chimney revealed by the genome sequence of the thermophilic bacterium Deferribacter desulfuricans SSM1.</title>
        <authorList>
            <person name="Takaki Y."/>
            <person name="Shimamura S."/>
            <person name="Nakagawa S."/>
            <person name="Fukuhara Y."/>
            <person name="Horikawa H."/>
            <person name="Ankai A."/>
            <person name="Harada T."/>
            <person name="Hosoyama A."/>
            <person name="Oguchi A."/>
            <person name="Fukui S."/>
            <person name="Fujita N."/>
            <person name="Takami H."/>
            <person name="Takai K."/>
        </authorList>
    </citation>
    <scope>NUCLEOTIDE SEQUENCE [LARGE SCALE GENOMIC DNA]</scope>
    <source>
        <strain evidence="12">DSM 14783 / JCM 11476 / NBRC 101012 / SSM1</strain>
    </source>
</reference>
<dbReference type="InterPro" id="IPR038709">
    <property type="entry name" value="RpoN_core-bd_sf"/>
</dbReference>
<keyword evidence="12" id="KW-1185">Reference proteome</keyword>
<dbReference type="PANTHER" id="PTHR32248">
    <property type="entry name" value="RNA POLYMERASE SIGMA-54 FACTOR"/>
    <property type="match status" value="1"/>
</dbReference>
<keyword evidence="4" id="KW-0548">Nucleotidyltransferase</keyword>
<dbReference type="PROSITE" id="PS00718">
    <property type="entry name" value="SIGMA54_2"/>
    <property type="match status" value="1"/>
</dbReference>
<keyword evidence="6" id="KW-0731">Sigma factor</keyword>
<dbReference type="Gene3D" id="1.10.10.60">
    <property type="entry name" value="Homeodomain-like"/>
    <property type="match status" value="1"/>
</dbReference>
<dbReference type="Pfam" id="PF04963">
    <property type="entry name" value="Sigma54_CBD"/>
    <property type="match status" value="1"/>
</dbReference>
<dbReference type="PRINTS" id="PR00045">
    <property type="entry name" value="SIGMA54FCT"/>
</dbReference>
<dbReference type="Gene3D" id="1.10.10.1330">
    <property type="entry name" value="RNA polymerase sigma-54 factor, core-binding domain"/>
    <property type="match status" value="1"/>
</dbReference>
<dbReference type="STRING" id="639282.DEFDS_1044"/>
<dbReference type="HOGENOM" id="CLU_020569_1_0_0"/>
<feature type="domain" description="RNA polymerase sigma factor 54 DNA-binding" evidence="9">
    <location>
        <begin position="304"/>
        <end position="460"/>
    </location>
</feature>
<dbReference type="KEGG" id="ddf:DEFDS_1044"/>
<dbReference type="InterPro" id="IPR007046">
    <property type="entry name" value="RNA_pol_sigma_54_core-bd"/>
</dbReference>
<dbReference type="GO" id="GO:0000428">
    <property type="term" value="C:DNA-directed RNA polymerase complex"/>
    <property type="evidence" value="ECO:0007669"/>
    <property type="project" value="UniProtKB-KW"/>
</dbReference>
<protein>
    <submittedName>
        <fullName evidence="11">DNA-directed RNA polymerase sigma 54 factor</fullName>
    </submittedName>
</protein>
<dbReference type="Pfam" id="PF04552">
    <property type="entry name" value="Sigma54_DBD"/>
    <property type="match status" value="1"/>
</dbReference>
<evidence type="ECO:0000256" key="1">
    <source>
        <dbReference type="ARBA" id="ARBA00008798"/>
    </source>
</evidence>
<dbReference type="GO" id="GO:0001216">
    <property type="term" value="F:DNA-binding transcription activator activity"/>
    <property type="evidence" value="ECO:0007669"/>
    <property type="project" value="InterPro"/>
</dbReference>
<evidence type="ECO:0000313" key="12">
    <source>
        <dbReference type="Proteomes" id="UP000001520"/>
    </source>
</evidence>
<name>D3PD41_DEFDS</name>
<keyword evidence="2 11" id="KW-0240">DNA-directed RNA polymerase</keyword>
<evidence type="ECO:0000256" key="4">
    <source>
        <dbReference type="ARBA" id="ARBA00022695"/>
    </source>
</evidence>
<dbReference type="PANTHER" id="PTHR32248:SF4">
    <property type="entry name" value="RNA POLYMERASE SIGMA-54 FACTOR"/>
    <property type="match status" value="1"/>
</dbReference>
<sequence length="462" mass="53940">MGKLDVSVNTKLSQKLLITPQMKQSLNILQLPMFELTQELNGILEENPVLEEVVNKEDILKNDTEEVDAYLKELQKVEWESFFSDDEYKYYVAEDEDINFEKFVSKKPDLYSHLLFQLNISGLKDEDYRIGEYIIGNLTENGYFRLDIDESVEYLGVTKEKFLEVLKRIQQFEPSGIAARDLKECLLIQLRDFNVSDVDIYYISELLENYEDELINNDYSKILKELEIEKSYFDYLLNLIKRVDPKPGLKFSDSTVYVIPDVYVIKTKNGLEVKLNEEHIPSIKLNSYYLKMLKNNNLDENTKEYVENKIKNALWIIKSLNQRKKAILQVVEFIVEHQKKFFMEGDNRLKPLKLKDVSEATGLHESTVSRVTSNKYLACEYGIFEIKNFFIKGFDTANGAVSVDDIKELIKDIIDKEDKRKPFSDEKIVEILAKKGIKIARRTVAKYRDELGIPATSKRKIK</sequence>
<dbReference type="NCBIfam" id="TIGR02395">
    <property type="entry name" value="rpoN_sigma"/>
    <property type="match status" value="1"/>
</dbReference>
<dbReference type="InterPro" id="IPR007634">
    <property type="entry name" value="RNA_pol_sigma_54_DNA-bd"/>
</dbReference>
<dbReference type="Pfam" id="PF00309">
    <property type="entry name" value="Sigma54_AID"/>
    <property type="match status" value="1"/>
</dbReference>
<keyword evidence="8" id="KW-0804">Transcription</keyword>
<gene>
    <name evidence="11" type="primary">sigL</name>
    <name evidence="11" type="ordered locus">DEFDS_1044</name>
</gene>
<organism evidence="11 12">
    <name type="scientific">Deferribacter desulfuricans (strain DSM 14783 / JCM 11476 / NBRC 101012 / SSM1)</name>
    <dbReference type="NCBI Taxonomy" id="639282"/>
    <lineage>
        <taxon>Bacteria</taxon>
        <taxon>Pseudomonadati</taxon>
        <taxon>Deferribacterota</taxon>
        <taxon>Deferribacteres</taxon>
        <taxon>Deferribacterales</taxon>
        <taxon>Deferribacteraceae</taxon>
        <taxon>Deferribacter</taxon>
    </lineage>
</organism>
<keyword evidence="7" id="KW-0238">DNA-binding</keyword>
<dbReference type="InterPro" id="IPR000394">
    <property type="entry name" value="RNA_pol_sigma_54"/>
</dbReference>
<evidence type="ECO:0000256" key="8">
    <source>
        <dbReference type="ARBA" id="ARBA00023163"/>
    </source>
</evidence>
<dbReference type="EMBL" id="AP011529">
    <property type="protein sequence ID" value="BAI80514.1"/>
    <property type="molecule type" value="Genomic_DNA"/>
</dbReference>
<evidence type="ECO:0000313" key="11">
    <source>
        <dbReference type="EMBL" id="BAI80514.1"/>
    </source>
</evidence>
<evidence type="ECO:0000256" key="6">
    <source>
        <dbReference type="ARBA" id="ARBA00023082"/>
    </source>
</evidence>
<evidence type="ECO:0000259" key="10">
    <source>
        <dbReference type="Pfam" id="PF04963"/>
    </source>
</evidence>
<dbReference type="GO" id="GO:0016987">
    <property type="term" value="F:sigma factor activity"/>
    <property type="evidence" value="ECO:0007669"/>
    <property type="project" value="UniProtKB-KW"/>
</dbReference>
<keyword evidence="3" id="KW-0808">Transferase</keyword>
<dbReference type="GO" id="GO:0016779">
    <property type="term" value="F:nucleotidyltransferase activity"/>
    <property type="evidence" value="ECO:0007669"/>
    <property type="project" value="UniProtKB-KW"/>
</dbReference>
<evidence type="ECO:0000256" key="7">
    <source>
        <dbReference type="ARBA" id="ARBA00023125"/>
    </source>
</evidence>
<proteinExistence type="inferred from homology"/>
<comment type="similarity">
    <text evidence="1">Belongs to the sigma-54 factor family.</text>
</comment>
<dbReference type="OrthoDB" id="9814402at2"/>
<dbReference type="RefSeq" id="WP_013007761.1">
    <property type="nucleotide sequence ID" value="NC_013939.1"/>
</dbReference>
<evidence type="ECO:0000256" key="3">
    <source>
        <dbReference type="ARBA" id="ARBA00022679"/>
    </source>
</evidence>
<dbReference type="PROSITE" id="PS50044">
    <property type="entry name" value="SIGMA54_3"/>
    <property type="match status" value="1"/>
</dbReference>
<evidence type="ECO:0000256" key="2">
    <source>
        <dbReference type="ARBA" id="ARBA00022478"/>
    </source>
</evidence>